<dbReference type="Proteomes" id="UP001151760">
    <property type="component" value="Unassembled WGS sequence"/>
</dbReference>
<dbReference type="PANTHER" id="PTHR11439:SF495">
    <property type="entry name" value="REVERSE TRANSCRIPTASE, RNA-DEPENDENT DNA POLYMERASE-RELATED"/>
    <property type="match status" value="1"/>
</dbReference>
<feature type="coiled-coil region" evidence="1">
    <location>
        <begin position="372"/>
        <end position="399"/>
    </location>
</feature>
<gene>
    <name evidence="4" type="ORF">Tco_1028972</name>
</gene>
<feature type="region of interest" description="Disordered" evidence="2">
    <location>
        <begin position="322"/>
        <end position="358"/>
    </location>
</feature>
<sequence>MDVKSVFLYGKIEEEVYVCQPPGFEDPNFSLIEYTRKVEKALYGLHQAPRAWYETLSTYLLDNGFQRGKIDKTLFIRRDKGDILLVQVYVDDIIFGSTKKSLCTEFEKMMHKKFQMSSMGELTFFLGLQVKQKEDGIFISQDKYVTKILKKFGFTDVKTASTPMETQKPLLKDEDGEEVDVHMYRSMIGSLMYLTSSRPDIMFAVCACARYQVNPKVSHLYTVKRIFRYLKGQPKLGLWYPKDSPFNLVAYTDSDYAGASLDRKSTIGGKAKKSVRLMMEKLFGMELELILVPQPSDPSENVTDEAVHKELGDRLVRAATTASSLEVEHDSGNITKTQSKATPNESSSLGTTLSGGPRCQETIGDTIAQTRVLDLEKTKTSQANEIASLKRRVKKLKKKDRSRTHKLKRLYKVGLTAMVESSSDEEDLDDADNEMFDVNALNGEEVLVAGQNENVVEEVVDAAQVNTAATTVTIITKEITLAQALEALKTSKPKLQAEFDEEERLAREKAKKEKEANIALIETWDDIQAKIDADHQLAERLQAQEQEELSVEEKATLFQQLLEKRRKHFAAKRAEEKRNKPLTKAQ</sequence>
<dbReference type="SUPFAM" id="SSF56672">
    <property type="entry name" value="DNA/RNA polymerases"/>
    <property type="match status" value="1"/>
</dbReference>
<evidence type="ECO:0000256" key="2">
    <source>
        <dbReference type="SAM" id="MobiDB-lite"/>
    </source>
</evidence>
<dbReference type="PANTHER" id="PTHR11439">
    <property type="entry name" value="GAG-POL-RELATED RETROTRANSPOSON"/>
    <property type="match status" value="1"/>
</dbReference>
<protein>
    <submittedName>
        <fullName evidence="4">Ribonuclease H-like domain-containing protein</fullName>
    </submittedName>
</protein>
<feature type="compositionally biased region" description="Low complexity" evidence="2">
    <location>
        <begin position="346"/>
        <end position="356"/>
    </location>
</feature>
<accession>A0ABQ5G2E8</accession>
<evidence type="ECO:0000313" key="4">
    <source>
        <dbReference type="EMBL" id="GJT69686.1"/>
    </source>
</evidence>
<dbReference type="EMBL" id="BQNB010018011">
    <property type="protein sequence ID" value="GJT69686.1"/>
    <property type="molecule type" value="Genomic_DNA"/>
</dbReference>
<reference evidence="4" key="2">
    <citation type="submission" date="2022-01" db="EMBL/GenBank/DDBJ databases">
        <authorList>
            <person name="Yamashiro T."/>
            <person name="Shiraishi A."/>
            <person name="Satake H."/>
            <person name="Nakayama K."/>
        </authorList>
    </citation>
    <scope>NUCLEOTIDE SEQUENCE</scope>
</reference>
<proteinExistence type="predicted"/>
<organism evidence="4 5">
    <name type="scientific">Tanacetum coccineum</name>
    <dbReference type="NCBI Taxonomy" id="301880"/>
    <lineage>
        <taxon>Eukaryota</taxon>
        <taxon>Viridiplantae</taxon>
        <taxon>Streptophyta</taxon>
        <taxon>Embryophyta</taxon>
        <taxon>Tracheophyta</taxon>
        <taxon>Spermatophyta</taxon>
        <taxon>Magnoliopsida</taxon>
        <taxon>eudicotyledons</taxon>
        <taxon>Gunneridae</taxon>
        <taxon>Pentapetalae</taxon>
        <taxon>asterids</taxon>
        <taxon>campanulids</taxon>
        <taxon>Asterales</taxon>
        <taxon>Asteraceae</taxon>
        <taxon>Asteroideae</taxon>
        <taxon>Anthemideae</taxon>
        <taxon>Anthemidinae</taxon>
        <taxon>Tanacetum</taxon>
    </lineage>
</organism>
<dbReference type="InterPro" id="IPR013103">
    <property type="entry name" value="RVT_2"/>
</dbReference>
<name>A0ABQ5G2E8_9ASTR</name>
<dbReference type="Pfam" id="PF07727">
    <property type="entry name" value="RVT_2"/>
    <property type="match status" value="1"/>
</dbReference>
<evidence type="ECO:0000259" key="3">
    <source>
        <dbReference type="Pfam" id="PF07727"/>
    </source>
</evidence>
<feature type="coiled-coil region" evidence="1">
    <location>
        <begin position="485"/>
        <end position="515"/>
    </location>
</feature>
<keyword evidence="5" id="KW-1185">Reference proteome</keyword>
<comment type="caution">
    <text evidence="4">The sequence shown here is derived from an EMBL/GenBank/DDBJ whole genome shotgun (WGS) entry which is preliminary data.</text>
</comment>
<reference evidence="4" key="1">
    <citation type="journal article" date="2022" name="Int. J. Mol. Sci.">
        <title>Draft Genome of Tanacetum Coccineum: Genomic Comparison of Closely Related Tanacetum-Family Plants.</title>
        <authorList>
            <person name="Yamashiro T."/>
            <person name="Shiraishi A."/>
            <person name="Nakayama K."/>
            <person name="Satake H."/>
        </authorList>
    </citation>
    <scope>NUCLEOTIDE SEQUENCE</scope>
</reference>
<feature type="compositionally biased region" description="Polar residues" evidence="2">
    <location>
        <begin position="332"/>
        <end position="345"/>
    </location>
</feature>
<dbReference type="InterPro" id="IPR043502">
    <property type="entry name" value="DNA/RNA_pol_sf"/>
</dbReference>
<feature type="domain" description="Reverse transcriptase Ty1/copia-type" evidence="3">
    <location>
        <begin position="1"/>
        <end position="165"/>
    </location>
</feature>
<evidence type="ECO:0000256" key="1">
    <source>
        <dbReference type="SAM" id="Coils"/>
    </source>
</evidence>
<evidence type="ECO:0000313" key="5">
    <source>
        <dbReference type="Proteomes" id="UP001151760"/>
    </source>
</evidence>
<keyword evidence="1" id="KW-0175">Coiled coil</keyword>